<dbReference type="AlphaFoldDB" id="A0AA90Z656"/>
<evidence type="ECO:0000313" key="1">
    <source>
        <dbReference type="EMBL" id="MDR6221764.1"/>
    </source>
</evidence>
<sequence length="30" mass="3392">MRICRKMLDYLGKSDKSAAIFKATEEALAM</sequence>
<keyword evidence="2" id="KW-1185">Reference proteome</keyword>
<proteinExistence type="predicted"/>
<organism evidence="1 2">
    <name type="scientific">Methanococcoides alaskense</name>
    <dbReference type="NCBI Taxonomy" id="325778"/>
    <lineage>
        <taxon>Archaea</taxon>
        <taxon>Methanobacteriati</taxon>
        <taxon>Methanobacteriota</taxon>
        <taxon>Stenosarchaea group</taxon>
        <taxon>Methanomicrobia</taxon>
        <taxon>Methanosarcinales</taxon>
        <taxon>Methanosarcinaceae</taxon>
        <taxon>Methanococcoides</taxon>
    </lineage>
</organism>
<protein>
    <submittedName>
        <fullName evidence="1">Uncharacterized protein</fullName>
    </submittedName>
</protein>
<comment type="caution">
    <text evidence="1">The sequence shown here is derived from an EMBL/GenBank/DDBJ whole genome shotgun (WGS) entry which is preliminary data.</text>
</comment>
<dbReference type="Proteomes" id="UP001185015">
    <property type="component" value="Unassembled WGS sequence"/>
</dbReference>
<reference evidence="1 2" key="1">
    <citation type="submission" date="2023-07" db="EMBL/GenBank/DDBJ databases">
        <title>Genomic Encyclopedia of Type Strains, Phase IV (KMG-IV): sequencing the most valuable type-strain genomes for metagenomic binning, comparative biology and taxonomic classification.</title>
        <authorList>
            <person name="Goeker M."/>
        </authorList>
    </citation>
    <scope>NUCLEOTIDE SEQUENCE [LARGE SCALE GENOMIC DNA]</scope>
    <source>
        <strain evidence="1 2">DSM 17273</strain>
    </source>
</reference>
<dbReference type="EMBL" id="JAVDQI010000001">
    <property type="protein sequence ID" value="MDR6221764.1"/>
    <property type="molecule type" value="Genomic_DNA"/>
</dbReference>
<gene>
    <name evidence="1" type="ORF">J2750_000196</name>
</gene>
<evidence type="ECO:0000313" key="2">
    <source>
        <dbReference type="Proteomes" id="UP001185015"/>
    </source>
</evidence>
<accession>A0AA90Z656</accession>
<name>A0AA90Z656_9EURY</name>